<dbReference type="OrthoDB" id="8595817at2"/>
<dbReference type="RefSeq" id="WP_047251078.1">
    <property type="nucleotide sequence ID" value="NZ_CP011367.1"/>
</dbReference>
<dbReference type="PANTHER" id="PTHR34580">
    <property type="match status" value="1"/>
</dbReference>
<accession>A0A0G3G7T4</accession>
<protein>
    <submittedName>
        <fullName evidence="3">Transcriptional regulator</fullName>
    </submittedName>
</protein>
<feature type="domain" description="WCX" evidence="2">
    <location>
        <begin position="257"/>
        <end position="333"/>
    </location>
</feature>
<dbReference type="InterPro" id="IPR051534">
    <property type="entry name" value="CBASS_pafABC_assoc_protein"/>
</dbReference>
<name>A0A0G3G7T4_9GAMM</name>
<organism evidence="3 4">
    <name type="scientific">Thioalkalivibrio versutus</name>
    <dbReference type="NCBI Taxonomy" id="106634"/>
    <lineage>
        <taxon>Bacteria</taxon>
        <taxon>Pseudomonadati</taxon>
        <taxon>Pseudomonadota</taxon>
        <taxon>Gammaproteobacteria</taxon>
        <taxon>Chromatiales</taxon>
        <taxon>Ectothiorhodospiraceae</taxon>
        <taxon>Thioalkalivibrio</taxon>
    </lineage>
</organism>
<sequence>MSQGNGMRATLQRRMLLLGMVPRQPRRVSAPDLVERLQARGLSTTLRTIERDLEALSGFLPLGRDERDRPYGWYWLSEAPLQDVPALDPETALTLQILDAHAARLLPPSARERLKPQIARARDVLDAAGQDSGLSLWPERIRILSNGPPLDPPEMPKGVFPVLQQGLLERRCLDITYRSRSRGRVKDHRIHPLALVFREPVTYLLATIEPHQDVLHLAAHRIEAATLTDRHAGDPVDGFDLDQLIRDGAFDYPEGERIQLDIRVNGDLAYHLHEARLSDDQTIEAQADGTSRVTATVRDTARLKWWLLGLGAGVEVIGPKALRDAIAQELESARVAYRSEARA</sequence>
<evidence type="ECO:0000259" key="1">
    <source>
        <dbReference type="Pfam" id="PF13280"/>
    </source>
</evidence>
<reference evidence="3 4" key="1">
    <citation type="submission" date="2015-04" db="EMBL/GenBank/DDBJ databases">
        <title>Complete Sequence for the Genome of the Thioalkalivibrio versutus D301.</title>
        <authorList>
            <person name="Mu T."/>
            <person name="Zhou J."/>
            <person name="Xu X."/>
        </authorList>
    </citation>
    <scope>NUCLEOTIDE SEQUENCE [LARGE SCALE GENOMIC DNA]</scope>
    <source>
        <strain evidence="3 4">D301</strain>
    </source>
</reference>
<dbReference type="STRING" id="106634.TVD_05995"/>
<dbReference type="InterPro" id="IPR057727">
    <property type="entry name" value="WCX_dom"/>
</dbReference>
<dbReference type="AlphaFoldDB" id="A0A0G3G7T4"/>
<keyword evidence="4" id="KW-1185">Reference proteome</keyword>
<dbReference type="Pfam" id="PF25583">
    <property type="entry name" value="WCX"/>
    <property type="match status" value="1"/>
</dbReference>
<dbReference type="Proteomes" id="UP000064201">
    <property type="component" value="Chromosome"/>
</dbReference>
<feature type="domain" description="WYL" evidence="1">
    <location>
        <begin position="159"/>
        <end position="226"/>
    </location>
</feature>
<gene>
    <name evidence="3" type="ORF">TVD_05995</name>
</gene>
<dbReference type="InterPro" id="IPR026881">
    <property type="entry name" value="WYL_dom"/>
</dbReference>
<dbReference type="PANTHER" id="PTHR34580:SF1">
    <property type="entry name" value="PROTEIN PAFC"/>
    <property type="match status" value="1"/>
</dbReference>
<dbReference type="PROSITE" id="PS52050">
    <property type="entry name" value="WYL"/>
    <property type="match status" value="1"/>
</dbReference>
<evidence type="ECO:0000313" key="4">
    <source>
        <dbReference type="Proteomes" id="UP000064201"/>
    </source>
</evidence>
<evidence type="ECO:0000313" key="3">
    <source>
        <dbReference type="EMBL" id="AKJ94936.1"/>
    </source>
</evidence>
<proteinExistence type="predicted"/>
<dbReference type="EMBL" id="CP011367">
    <property type="protein sequence ID" value="AKJ94936.1"/>
    <property type="molecule type" value="Genomic_DNA"/>
</dbReference>
<dbReference type="Pfam" id="PF13280">
    <property type="entry name" value="WYL"/>
    <property type="match status" value="1"/>
</dbReference>
<dbReference type="PATRIC" id="fig|106634.4.peg.1226"/>
<evidence type="ECO:0000259" key="2">
    <source>
        <dbReference type="Pfam" id="PF25583"/>
    </source>
</evidence>
<dbReference type="KEGG" id="tvr:TVD_05995"/>